<keyword evidence="2 7" id="KW-0698">rRNA processing</keyword>
<evidence type="ECO:0000256" key="2">
    <source>
        <dbReference type="ARBA" id="ARBA00022552"/>
    </source>
</evidence>
<dbReference type="PROSITE" id="PS51689">
    <property type="entry name" value="SAM_RNA_A_N6_MT"/>
    <property type="match status" value="1"/>
</dbReference>
<dbReference type="RefSeq" id="WP_189497299.1">
    <property type="nucleotide sequence ID" value="NZ_BMZH01000005.1"/>
</dbReference>
<dbReference type="InterPro" id="IPR011530">
    <property type="entry name" value="rRNA_adenine_dimethylase"/>
</dbReference>
<dbReference type="Gene3D" id="3.40.50.150">
    <property type="entry name" value="Vaccinia Virus protein VP39"/>
    <property type="match status" value="1"/>
</dbReference>
<dbReference type="InterPro" id="IPR001737">
    <property type="entry name" value="KsgA/Erm"/>
</dbReference>
<dbReference type="Gene3D" id="1.10.8.100">
    <property type="entry name" value="Ribosomal RNA adenine dimethylase-like, domain 2"/>
    <property type="match status" value="1"/>
</dbReference>
<dbReference type="PROSITE" id="PS01131">
    <property type="entry name" value="RRNA_A_DIMETH"/>
    <property type="match status" value="1"/>
</dbReference>
<dbReference type="GO" id="GO:0052908">
    <property type="term" value="F:16S rRNA (adenine(1518)-N(6)/adenine(1519)-N(6))-dimethyltransferase activity"/>
    <property type="evidence" value="ECO:0007669"/>
    <property type="project" value="UniProtKB-EC"/>
</dbReference>
<keyword evidence="3 7" id="KW-0489">Methyltransferase</keyword>
<organism evidence="10 11">
    <name type="scientific">Algimonas arctica</name>
    <dbReference type="NCBI Taxonomy" id="1479486"/>
    <lineage>
        <taxon>Bacteria</taxon>
        <taxon>Pseudomonadati</taxon>
        <taxon>Pseudomonadota</taxon>
        <taxon>Alphaproteobacteria</taxon>
        <taxon>Maricaulales</taxon>
        <taxon>Robiginitomaculaceae</taxon>
        <taxon>Algimonas</taxon>
    </lineage>
</organism>
<sequence>MPHSALERLPTLHETLQIHKLRADKSLGQHFLLDLNLTRSIARLAKPLDGVNVIEIGPGPGGLTRALILEGAERVLAVEMDDRFLPPLKHIALVTDRLDIHHGDGLKVDFADALPAPRKIVANLPYNVGTKMLINWMTIRPRFWEQMVLMFQLEVAARICAQPGDNAYGRLAVLCQSVGDCRIAMEVPARLFTPPPKVDSAVVVIDPLDEPFEDLKSLGELTHACFGQRRKMMRASLKGYAKRKNIDLAAWLAAADVDPQARPETIPVETFQRLVSLVPRETKSSSST</sequence>
<keyword evidence="4 7" id="KW-0808">Transferase</keyword>
<feature type="binding site" evidence="7 8">
    <location>
        <position position="104"/>
    </location>
    <ligand>
        <name>S-adenosyl-L-methionine</name>
        <dbReference type="ChEBI" id="CHEBI:59789"/>
    </ligand>
</feature>
<feature type="domain" description="Ribosomal RNA adenine methylase transferase N-terminal" evidence="9">
    <location>
        <begin position="37"/>
        <end position="209"/>
    </location>
</feature>
<proteinExistence type="inferred from homology"/>
<dbReference type="Pfam" id="PF00398">
    <property type="entry name" value="RrnaAD"/>
    <property type="match status" value="1"/>
</dbReference>
<dbReference type="PANTHER" id="PTHR11727:SF7">
    <property type="entry name" value="DIMETHYLADENOSINE TRANSFERASE-RELATED"/>
    <property type="match status" value="1"/>
</dbReference>
<comment type="caution">
    <text evidence="10">The sequence shown here is derived from an EMBL/GenBank/DDBJ whole genome shotgun (WGS) entry which is preliminary data.</text>
</comment>
<feature type="binding site" evidence="7 8">
    <location>
        <position position="30"/>
    </location>
    <ligand>
        <name>S-adenosyl-L-methionine</name>
        <dbReference type="ChEBI" id="CHEBI:59789"/>
    </ligand>
</feature>
<dbReference type="NCBIfam" id="TIGR00755">
    <property type="entry name" value="ksgA"/>
    <property type="match status" value="1"/>
</dbReference>
<dbReference type="PANTHER" id="PTHR11727">
    <property type="entry name" value="DIMETHYLADENOSINE TRANSFERASE"/>
    <property type="match status" value="1"/>
</dbReference>
<dbReference type="InterPro" id="IPR020598">
    <property type="entry name" value="rRNA_Ade_methylase_Trfase_N"/>
</dbReference>
<feature type="binding site" evidence="7 8">
    <location>
        <position position="57"/>
    </location>
    <ligand>
        <name>S-adenosyl-L-methionine</name>
        <dbReference type="ChEBI" id="CHEBI:59789"/>
    </ligand>
</feature>
<dbReference type="AlphaFoldDB" id="A0A8J3G278"/>
<feature type="binding site" evidence="7 8">
    <location>
        <position position="123"/>
    </location>
    <ligand>
        <name>S-adenosyl-L-methionine</name>
        <dbReference type="ChEBI" id="CHEBI:59789"/>
    </ligand>
</feature>
<dbReference type="GO" id="GO:0003723">
    <property type="term" value="F:RNA binding"/>
    <property type="evidence" value="ECO:0007669"/>
    <property type="project" value="UniProtKB-UniRule"/>
</dbReference>
<reference evidence="10" key="2">
    <citation type="submission" date="2020-09" db="EMBL/GenBank/DDBJ databases">
        <authorList>
            <person name="Sun Q."/>
            <person name="Kim S."/>
        </authorList>
    </citation>
    <scope>NUCLEOTIDE SEQUENCE</scope>
    <source>
        <strain evidence="10">KCTC 32513</strain>
    </source>
</reference>
<dbReference type="InterPro" id="IPR023165">
    <property type="entry name" value="rRNA_Ade_diMease-like_C"/>
</dbReference>
<evidence type="ECO:0000256" key="1">
    <source>
        <dbReference type="ARBA" id="ARBA00022490"/>
    </source>
</evidence>
<evidence type="ECO:0000256" key="5">
    <source>
        <dbReference type="ARBA" id="ARBA00022691"/>
    </source>
</evidence>
<evidence type="ECO:0000256" key="6">
    <source>
        <dbReference type="ARBA" id="ARBA00022884"/>
    </source>
</evidence>
<comment type="subcellular location">
    <subcellularLocation>
        <location evidence="7">Cytoplasm</location>
    </subcellularLocation>
</comment>
<dbReference type="GO" id="GO:0005829">
    <property type="term" value="C:cytosol"/>
    <property type="evidence" value="ECO:0007669"/>
    <property type="project" value="TreeGrafter"/>
</dbReference>
<comment type="catalytic activity">
    <reaction evidence="7">
        <text>adenosine(1518)/adenosine(1519) in 16S rRNA + 4 S-adenosyl-L-methionine = N(6)-dimethyladenosine(1518)/N(6)-dimethyladenosine(1519) in 16S rRNA + 4 S-adenosyl-L-homocysteine + 4 H(+)</text>
        <dbReference type="Rhea" id="RHEA:19609"/>
        <dbReference type="Rhea" id="RHEA-COMP:10232"/>
        <dbReference type="Rhea" id="RHEA-COMP:10233"/>
        <dbReference type="ChEBI" id="CHEBI:15378"/>
        <dbReference type="ChEBI" id="CHEBI:57856"/>
        <dbReference type="ChEBI" id="CHEBI:59789"/>
        <dbReference type="ChEBI" id="CHEBI:74411"/>
        <dbReference type="ChEBI" id="CHEBI:74493"/>
        <dbReference type="EC" id="2.1.1.182"/>
    </reaction>
</comment>
<evidence type="ECO:0000259" key="9">
    <source>
        <dbReference type="SMART" id="SM00650"/>
    </source>
</evidence>
<keyword evidence="6 7" id="KW-0694">RNA-binding</keyword>
<evidence type="ECO:0000313" key="11">
    <source>
        <dbReference type="Proteomes" id="UP000634004"/>
    </source>
</evidence>
<keyword evidence="5 7" id="KW-0949">S-adenosyl-L-methionine</keyword>
<evidence type="ECO:0000256" key="4">
    <source>
        <dbReference type="ARBA" id="ARBA00022679"/>
    </source>
</evidence>
<dbReference type="SUPFAM" id="SSF53335">
    <property type="entry name" value="S-adenosyl-L-methionine-dependent methyltransferases"/>
    <property type="match status" value="1"/>
</dbReference>
<comment type="function">
    <text evidence="7">Specifically dimethylates two adjacent adenosines (A1518 and A1519) in the loop of a conserved hairpin near the 3'-end of 16S rRNA in the 30S particle. May play a critical role in biogenesis of 30S subunits.</text>
</comment>
<dbReference type="EMBL" id="BMZH01000005">
    <property type="protein sequence ID" value="GHA93142.1"/>
    <property type="molecule type" value="Genomic_DNA"/>
</dbReference>
<evidence type="ECO:0000256" key="3">
    <source>
        <dbReference type="ARBA" id="ARBA00022603"/>
    </source>
</evidence>
<feature type="binding site" evidence="7 8">
    <location>
        <position position="32"/>
    </location>
    <ligand>
        <name>S-adenosyl-L-methionine</name>
        <dbReference type="ChEBI" id="CHEBI:59789"/>
    </ligand>
</feature>
<dbReference type="InterPro" id="IPR029063">
    <property type="entry name" value="SAM-dependent_MTases_sf"/>
</dbReference>
<protein>
    <recommendedName>
        <fullName evidence="7">Ribosomal RNA small subunit methyltransferase A</fullName>
        <ecNumber evidence="7">2.1.1.182</ecNumber>
    </recommendedName>
    <alternativeName>
        <fullName evidence="7">16S rRNA (adenine(1518)-N(6)/adenine(1519)-N(6))-dimethyltransferase</fullName>
    </alternativeName>
    <alternativeName>
        <fullName evidence="7">16S rRNA dimethyladenosine transferase</fullName>
    </alternativeName>
    <alternativeName>
        <fullName evidence="7">16S rRNA dimethylase</fullName>
    </alternativeName>
    <alternativeName>
        <fullName evidence="7">S-adenosylmethionine-6-N', N'-adenosyl(rRNA) dimethyltransferase</fullName>
    </alternativeName>
</protein>
<keyword evidence="11" id="KW-1185">Reference proteome</keyword>
<dbReference type="CDD" id="cd02440">
    <property type="entry name" value="AdoMet_MTases"/>
    <property type="match status" value="1"/>
</dbReference>
<reference evidence="10" key="1">
    <citation type="journal article" date="2014" name="Int. J. Syst. Evol. Microbiol.">
        <title>Complete genome sequence of Corynebacterium casei LMG S-19264T (=DSM 44701T), isolated from a smear-ripened cheese.</title>
        <authorList>
            <consortium name="US DOE Joint Genome Institute (JGI-PGF)"/>
            <person name="Walter F."/>
            <person name="Albersmeier A."/>
            <person name="Kalinowski J."/>
            <person name="Ruckert C."/>
        </authorList>
    </citation>
    <scope>NUCLEOTIDE SEQUENCE</scope>
    <source>
        <strain evidence="10">KCTC 32513</strain>
    </source>
</reference>
<keyword evidence="1 7" id="KW-0963">Cytoplasm</keyword>
<feature type="binding site" evidence="7 8">
    <location>
        <position position="79"/>
    </location>
    <ligand>
        <name>S-adenosyl-L-methionine</name>
        <dbReference type="ChEBI" id="CHEBI:59789"/>
    </ligand>
</feature>
<gene>
    <name evidence="7 10" type="primary">rsmA</name>
    <name evidence="7" type="synonym">ksgA</name>
    <name evidence="10" type="ORF">GCM10009069_15230</name>
</gene>
<dbReference type="Proteomes" id="UP000634004">
    <property type="component" value="Unassembled WGS sequence"/>
</dbReference>
<dbReference type="EC" id="2.1.1.182" evidence="7"/>
<evidence type="ECO:0000256" key="7">
    <source>
        <dbReference type="HAMAP-Rule" id="MF_00607"/>
    </source>
</evidence>
<comment type="similarity">
    <text evidence="7">Belongs to the class I-like SAM-binding methyltransferase superfamily. rRNA adenine N(6)-methyltransferase family. RsmA subfamily.</text>
</comment>
<accession>A0A8J3G278</accession>
<name>A0A8J3G278_9PROT</name>
<dbReference type="InterPro" id="IPR020596">
    <property type="entry name" value="rRNA_Ade_Mease_Trfase_CS"/>
</dbReference>
<evidence type="ECO:0000313" key="10">
    <source>
        <dbReference type="EMBL" id="GHA93142.1"/>
    </source>
</evidence>
<dbReference type="HAMAP" id="MF_00607">
    <property type="entry name" value="16SrRNA_methyltr_A"/>
    <property type="match status" value="1"/>
</dbReference>
<dbReference type="SMART" id="SM00650">
    <property type="entry name" value="rADc"/>
    <property type="match status" value="1"/>
</dbReference>
<evidence type="ECO:0000256" key="8">
    <source>
        <dbReference type="PROSITE-ProRule" id="PRU01026"/>
    </source>
</evidence>